<feature type="transmembrane region" description="Helical" evidence="1">
    <location>
        <begin position="126"/>
        <end position="144"/>
    </location>
</feature>
<comment type="caution">
    <text evidence="2">The sequence shown here is derived from an EMBL/GenBank/DDBJ whole genome shotgun (WGS) entry which is preliminary data.</text>
</comment>
<feature type="transmembrane region" description="Helical" evidence="1">
    <location>
        <begin position="174"/>
        <end position="205"/>
    </location>
</feature>
<keyword evidence="1" id="KW-0472">Membrane</keyword>
<protein>
    <recommendedName>
        <fullName evidence="4">Dolichyl-phosphate-mannose-protein mannosyltransferase</fullName>
    </recommendedName>
</protein>
<keyword evidence="3" id="KW-1185">Reference proteome</keyword>
<keyword evidence="1" id="KW-1133">Transmembrane helix</keyword>
<name>A0ABT2IHQ9_9FLAO</name>
<feature type="transmembrane region" description="Helical" evidence="1">
    <location>
        <begin position="217"/>
        <end position="239"/>
    </location>
</feature>
<dbReference type="RefSeq" id="WP_259829296.1">
    <property type="nucleotide sequence ID" value="NZ_JANZQH010000005.1"/>
</dbReference>
<keyword evidence="1" id="KW-0812">Transmembrane</keyword>
<feature type="transmembrane region" description="Helical" evidence="1">
    <location>
        <begin position="259"/>
        <end position="276"/>
    </location>
</feature>
<organism evidence="2 3">
    <name type="scientific">Chryseobacterium pyrolae</name>
    <dbReference type="NCBI Taxonomy" id="2987481"/>
    <lineage>
        <taxon>Bacteria</taxon>
        <taxon>Pseudomonadati</taxon>
        <taxon>Bacteroidota</taxon>
        <taxon>Flavobacteriia</taxon>
        <taxon>Flavobacteriales</taxon>
        <taxon>Weeksellaceae</taxon>
        <taxon>Chryseobacterium group</taxon>
        <taxon>Chryseobacterium</taxon>
    </lineage>
</organism>
<reference evidence="2" key="1">
    <citation type="submission" date="2022-08" db="EMBL/GenBank/DDBJ databases">
        <title>Chryseobacterium antibioticum,isolated from the rhizosphere soil of Pyrola in Tibet.</title>
        <authorList>
            <person name="Kan Y."/>
        </authorList>
    </citation>
    <scope>NUCLEOTIDE SEQUENCE</scope>
    <source>
        <strain evidence="2">Pc2-12</strain>
    </source>
</reference>
<feature type="transmembrane region" description="Helical" evidence="1">
    <location>
        <begin position="94"/>
        <end position="114"/>
    </location>
</feature>
<proteinExistence type="predicted"/>
<evidence type="ECO:0000256" key="1">
    <source>
        <dbReference type="SAM" id="Phobius"/>
    </source>
</evidence>
<accession>A0ABT2IHQ9</accession>
<feature type="transmembrane region" description="Helical" evidence="1">
    <location>
        <begin position="12"/>
        <end position="30"/>
    </location>
</feature>
<dbReference type="Proteomes" id="UP001142057">
    <property type="component" value="Unassembled WGS sequence"/>
</dbReference>
<sequence>MLKKNDEKINGFLFVIVLPLLLFAMSYYGFESSYTRLKTSEKTPDFLFSSVYAYRVIPNFMSVHMTDLMYSLIDGPLSFFKNFLSKNGTPFYHGLFLMNSVFFVLCSIVLNTIFKLKSVDFLQNTNTRRIIHLLSVFFIVITQYAPTNCDTIALCCYLTGVFLILKYLDTENNLFFGILVVLTIFSTFVRETACLNIAFFAAVFFRIKDLKEGNYKAILKIIPLVIAFLVPYLGLRIILKQEQTTFVEGFYIDRNFTSPFNLAGLIFAVIVLYFIYKLCSGKENRAVFQRYLFFSAPYLLMITLVGLFWEVRLFLPLILTGMIIVYHKFKNPLESA</sequence>
<evidence type="ECO:0000313" key="2">
    <source>
        <dbReference type="EMBL" id="MCT2408195.1"/>
    </source>
</evidence>
<feature type="transmembrane region" description="Helical" evidence="1">
    <location>
        <begin position="288"/>
        <end position="307"/>
    </location>
</feature>
<gene>
    <name evidence="2" type="ORF">NZD88_11645</name>
</gene>
<evidence type="ECO:0000313" key="3">
    <source>
        <dbReference type="Proteomes" id="UP001142057"/>
    </source>
</evidence>
<evidence type="ECO:0008006" key="4">
    <source>
        <dbReference type="Google" id="ProtNLM"/>
    </source>
</evidence>
<dbReference type="EMBL" id="JANZQH010000005">
    <property type="protein sequence ID" value="MCT2408195.1"/>
    <property type="molecule type" value="Genomic_DNA"/>
</dbReference>